<evidence type="ECO:0000313" key="9">
    <source>
        <dbReference type="Proteomes" id="UP000272400"/>
    </source>
</evidence>
<dbReference type="PROSITE" id="PS00018">
    <property type="entry name" value="EF_HAND_1"/>
    <property type="match status" value="1"/>
</dbReference>
<feature type="region of interest" description="Disordered" evidence="5">
    <location>
        <begin position="2434"/>
        <end position="2491"/>
    </location>
</feature>
<dbReference type="InterPro" id="IPR022044">
    <property type="entry name" value="TcdB_toxin_mid/C"/>
</dbReference>
<dbReference type="EMBL" id="RJKE01000001">
    <property type="protein sequence ID" value="ROO86776.1"/>
    <property type="molecule type" value="Genomic_DNA"/>
</dbReference>
<proteinExistence type="predicted"/>
<dbReference type="NCBIfam" id="TIGR01643">
    <property type="entry name" value="YD_repeat_2x"/>
    <property type="match status" value="1"/>
</dbReference>
<evidence type="ECO:0000259" key="6">
    <source>
        <dbReference type="Pfam" id="PF12255"/>
    </source>
</evidence>
<keyword evidence="4" id="KW-0843">Virulence</keyword>
<dbReference type="InterPro" id="IPR018247">
    <property type="entry name" value="EF_Hand_1_Ca_BS"/>
</dbReference>
<reference evidence="8 9" key="1">
    <citation type="submission" date="2018-11" db="EMBL/GenBank/DDBJ databases">
        <title>Sequencing the genomes of 1000 actinobacteria strains.</title>
        <authorList>
            <person name="Klenk H.-P."/>
        </authorList>
    </citation>
    <scope>NUCLEOTIDE SEQUENCE [LARGE SCALE GENOMIC DNA]</scope>
    <source>
        <strain evidence="8 9">DSM 44254</strain>
    </source>
</reference>
<evidence type="ECO:0000256" key="2">
    <source>
        <dbReference type="ARBA" id="ARBA00022525"/>
    </source>
</evidence>
<evidence type="ECO:0000256" key="4">
    <source>
        <dbReference type="ARBA" id="ARBA00023026"/>
    </source>
</evidence>
<dbReference type="OrthoDB" id="9765204at2"/>
<dbReference type="InterPro" id="IPR003284">
    <property type="entry name" value="Sal_SpvB"/>
</dbReference>
<feature type="region of interest" description="Disordered" evidence="5">
    <location>
        <begin position="2184"/>
        <end position="2232"/>
    </location>
</feature>
<evidence type="ECO:0000259" key="7">
    <source>
        <dbReference type="Pfam" id="PF12256"/>
    </source>
</evidence>
<dbReference type="InterPro" id="IPR006530">
    <property type="entry name" value="YD"/>
</dbReference>
<dbReference type="GO" id="GO:0005576">
    <property type="term" value="C:extracellular region"/>
    <property type="evidence" value="ECO:0007669"/>
    <property type="project" value="UniProtKB-SubCell"/>
</dbReference>
<keyword evidence="3" id="KW-0732">Signal</keyword>
<dbReference type="PANTHER" id="PTHR32305">
    <property type="match status" value="1"/>
</dbReference>
<dbReference type="InterPro" id="IPR022045">
    <property type="entry name" value="TcdB_toxin_mid/N"/>
</dbReference>
<feature type="compositionally biased region" description="Basic and acidic residues" evidence="5">
    <location>
        <begin position="12"/>
        <end position="21"/>
    </location>
</feature>
<comment type="subcellular location">
    <subcellularLocation>
        <location evidence="1">Secreted</location>
    </subcellularLocation>
</comment>
<feature type="domain" description="Insecticide toxin TcdB middle/C-terminal" evidence="6">
    <location>
        <begin position="877"/>
        <end position="997"/>
    </location>
</feature>
<evidence type="ECO:0000256" key="1">
    <source>
        <dbReference type="ARBA" id="ARBA00004613"/>
    </source>
</evidence>
<feature type="compositionally biased region" description="Polar residues" evidence="5">
    <location>
        <begin position="2189"/>
        <end position="2205"/>
    </location>
</feature>
<dbReference type="InterPro" id="IPR022385">
    <property type="entry name" value="Rhs_assc_core"/>
</dbReference>
<feature type="compositionally biased region" description="Basic residues" evidence="5">
    <location>
        <begin position="2481"/>
        <end position="2491"/>
    </location>
</feature>
<dbReference type="Pfam" id="PF12256">
    <property type="entry name" value="TcdB_toxin_midN"/>
    <property type="match status" value="1"/>
</dbReference>
<dbReference type="Pfam" id="PF13517">
    <property type="entry name" value="FG-GAP_3"/>
    <property type="match status" value="1"/>
</dbReference>
<organism evidence="8 9">
    <name type="scientific">Actinocorallia herbida</name>
    <dbReference type="NCBI Taxonomy" id="58109"/>
    <lineage>
        <taxon>Bacteria</taxon>
        <taxon>Bacillati</taxon>
        <taxon>Actinomycetota</taxon>
        <taxon>Actinomycetes</taxon>
        <taxon>Streptosporangiales</taxon>
        <taxon>Thermomonosporaceae</taxon>
        <taxon>Actinocorallia</taxon>
    </lineage>
</organism>
<evidence type="ECO:0000313" key="8">
    <source>
        <dbReference type="EMBL" id="ROO86776.1"/>
    </source>
</evidence>
<comment type="caution">
    <text evidence="8">The sequence shown here is derived from an EMBL/GenBank/DDBJ whole genome shotgun (WGS) entry which is preliminary data.</text>
</comment>
<feature type="region of interest" description="Disordered" evidence="5">
    <location>
        <begin position="1"/>
        <end position="34"/>
    </location>
</feature>
<dbReference type="InterPro" id="IPR013517">
    <property type="entry name" value="FG-GAP"/>
</dbReference>
<accession>A0A3N1CZV2</accession>
<dbReference type="Pfam" id="PF12255">
    <property type="entry name" value="TcdB_toxin_midC"/>
    <property type="match status" value="1"/>
</dbReference>
<protein>
    <submittedName>
        <fullName evidence="8">RHS repeat-associated protein</fullName>
    </submittedName>
</protein>
<gene>
    <name evidence="8" type="ORF">EDD29_4356</name>
</gene>
<dbReference type="GO" id="GO:0005737">
    <property type="term" value="C:cytoplasm"/>
    <property type="evidence" value="ECO:0007669"/>
    <property type="project" value="InterPro"/>
</dbReference>
<dbReference type="InterPro" id="IPR050708">
    <property type="entry name" value="T6SS_VgrG/RHS"/>
</dbReference>
<feature type="domain" description="Insecticide toxin TcdB middle/N-terminal" evidence="7">
    <location>
        <begin position="693"/>
        <end position="851"/>
    </location>
</feature>
<dbReference type="Proteomes" id="UP000272400">
    <property type="component" value="Unassembled WGS sequence"/>
</dbReference>
<sequence>MSHADLLGQDGGHARGDRLSRGPEAPAVTLPKGGGAIRGLGEKFAANPVTGTGTVTVPIATSQGRSGLDPELSLAYDSGSGNGAFGFGWSLSLPSISRKTDRGLPTYTDSDVFLLSGAEDLVPLHGPDDTTTDPRFAIRRHRPRIDDLYARIERWTRLADGDTHWRVITQDNLLSLYGGDPESRIADPENPARVYSWLLGETRDDKGNVVRYRYVKEDGLGVDLARPSERNRGAADDPRRSANRYLKRVEYGNRRPLLTEDGRRPRFLADLPADRVADAGFMFEVVFDYGEHDPDDPAPRDRGAWTFREDPFSSYRAGFEVRTTRRCQRILTFHHIPGGDLGCDGLVRSTDLAYSASEETGSGYSLLRSVTQTGHRRAGERLLRRSLPPLEFEYSSPVGPRLVQEIDPGMLRHLPAGVDPAAYQWVDLNGEGVPGILTEQAGAWFYTRNLSPAGTGSVWFAPTRQVDPRPRPGLDGGRAAFMDLAGDGRPDLVVLDGPMPGLYERDDAEGWLPFRPFDSSPRRALTGDEVRMIDLDGDGRPDVLVLEDDAFVRYPSLGEAGFGRALRVPVPSDEERGPRLVFANRNRAVHFADLSGDGLLDLARIENGEICYWPNLGHGRFGAKVTMDGAPLLDHPEQFDQRRVRLADIDGTGTADLVYLHRDGVRLYYNRSGNGWSPARPLDGFPPIGSAASIQVTDLLGDGTSCLLWSSPLPDDGGHRMRYVRLTGERKPYLLIKTVNNLGVETLADYAPSTRFALQDESEGRPWRTRLPFPVHVVTRVETRDRIGRNRFVTRYAYHDGFFDGAEREFRGFGTVDQWDTEEIGALTGAADEDAAAHLPPVLTRTWFHTGDTARLPVGSLSPALPEGLPPEEEREARRALKGTMARQEIYAQDGDPRQEHPYSVVEHGFTVRLEQRRGAAGHAVFTVHPAETFERLHERDPDDPRVRHSIVLETDPCGNPLKEVVIGYGRRRPSPLPHTADQDRQNTPLLTYTENRRTEPIDLPDDHLTPLPAETRVFELTGYPRNGPVHRPGDFVDAGLQPIFEAEIGYEETAHGVRRRRLIEWTRVLYRADDLSALLPLGRLEPRALPGETYTLALTDGLLGRVLQRDGVALLPDPDTVLRGPGGDRGGYLPGRDLMAGGLFPATDPDGLWWVPSGQVFLSPDAGDTAAQELAHAREHFFLPCRTRDPFGGLGLIRYDDHDLLVVETRDAVGNRVTAQGNDYRVLQPGQVTDPNGNRTQVAYDALGFVVATAVCGRPGENAGDSLDGLDPDLTEAQIAGLLDSPGTGAHALLGRASSRLVYDMFGYLRTADLPDPRPAAVCVLTRETHDADLPPGTPTRIGFALDYSDGLGRIIQRKERSAPGPVMDGGPVADPRWTVSGWTVLNNKGLPVRTFEPFFSATHRFESGAAVGVGPVTFYDPLGRVVAVVHPDHTYEKLVFDPWRHLTWDRNDTVLADPRTDRDISGYVAGFFAGLPGWRTWHAERGNGDLGPVERAAAVKAAAHADTPTAVHLDVLGRPFLTVADCGGRPLTTRTALDIEGNRRAVEDLIGPDGLGRVVLRRAYDLMGATIFEHGADSGARWMIGDVLGLPLRSWDQRGHGFHTEYDGLRRPLRTFVDAVLIERLVYGEQHPEATARNLRGAVHLRLDRSGAVETEVFDFKGNPLRTVHRLASGSRVADLDGTGVLDLAEVEAALSGFLEPARHQASTTYDALDRPVTVTSPHTPEMAAAVVRYSYDRAGQVQRVDVDLGSTGVETPFVTAVDYDAHGRRTRIVHGNGVTTSYTYDPRTFRLVRMLSTRDGGRLQDLGYTYDPVGNVVHIRDDAQQQIFFANQVVEPSTEYTYDAVYRLIEATGREHLGQNLAPVPHSADDALRVRLPHPGDGGAMARYLEKYEYDDAGNLLAMRHVGGSGWTRRFAYAEPGTNRLTGTTTGQGEAEPYTYDAHGNLTRLPHLSGGTDPNLFWDHDDRLRSADLGDAGSVAYTYDADGRRVRKRSDTLSGGSEERVYLGDLEIHRRIRGDKTVVRETLHVMVGAVRVAMVETRTSGQDRGPDRLIRYQLADHRGSACLELDDQARIISYEEYTPYGSTSYQAVAGQTETPKRYRFTGRERDEETGLGYHGARYYAPWLARWTSCDPDGLGDGTNVYRYAHDDPIGIIDPAGTEGTPILTPSGQPTSMTWLDADEGKTSSVPSASLTGPSTVTTGRRALPAAPPPAAPAKPSEPEVSDPEALRRAEGMGHIEAGDVVQFGKGLWNGPASWVDAPQFEVDEHYAGAAEVGKELGKNLVIEAGTAGVGKAVEVATPFLRRAVRAPAFMFVGAGGVGGGLEAGQAGAKAVNVTKSAETAKNAVQAARVADKIAESGQAAKSAVKAAESGSAAASVRPDVPLHKIIPIDRTGTRAGKAYAPKVNPKPGAYRGVTPKMRKEAQRIGEKYNGPGKYDVGHRAPLSQTPAGERVRLSAEAAAQNRSEGRAIAEANAQRRKAGLYTRR</sequence>
<dbReference type="PANTHER" id="PTHR32305:SF15">
    <property type="entry name" value="PROTEIN RHSA-RELATED"/>
    <property type="match status" value="1"/>
</dbReference>
<dbReference type="RefSeq" id="WP_123666145.1">
    <property type="nucleotide sequence ID" value="NZ_RJKE01000001.1"/>
</dbReference>
<evidence type="ECO:0000256" key="5">
    <source>
        <dbReference type="SAM" id="MobiDB-lite"/>
    </source>
</evidence>
<keyword evidence="2" id="KW-0964">Secreted</keyword>
<keyword evidence="9" id="KW-1185">Reference proteome</keyword>
<dbReference type="InterPro" id="IPR028994">
    <property type="entry name" value="Integrin_alpha_N"/>
</dbReference>
<dbReference type="NCBIfam" id="TIGR03696">
    <property type="entry name" value="Rhs_assc_core"/>
    <property type="match status" value="1"/>
</dbReference>
<name>A0A3N1CZV2_9ACTN</name>
<dbReference type="Pfam" id="PF03534">
    <property type="entry name" value="SpvB"/>
    <property type="match status" value="1"/>
</dbReference>
<dbReference type="PRINTS" id="PR01341">
    <property type="entry name" value="SALSPVBPROT"/>
</dbReference>
<dbReference type="Gene3D" id="2.180.10.10">
    <property type="entry name" value="RHS repeat-associated core"/>
    <property type="match status" value="1"/>
</dbReference>
<dbReference type="SUPFAM" id="SSF69318">
    <property type="entry name" value="Integrin alpha N-terminal domain"/>
    <property type="match status" value="1"/>
</dbReference>
<evidence type="ECO:0000256" key="3">
    <source>
        <dbReference type="ARBA" id="ARBA00022729"/>
    </source>
</evidence>